<dbReference type="OrthoDB" id="9802674at2"/>
<feature type="signal peptide" evidence="2">
    <location>
        <begin position="1"/>
        <end position="24"/>
    </location>
</feature>
<gene>
    <name evidence="3" type="ORF">SAMN05192580_0885</name>
</gene>
<dbReference type="EMBL" id="FOZG01000001">
    <property type="protein sequence ID" value="SFR82529.1"/>
    <property type="molecule type" value="Genomic_DNA"/>
</dbReference>
<dbReference type="RefSeq" id="WP_093311240.1">
    <property type="nucleotide sequence ID" value="NZ_FOZG01000001.1"/>
</dbReference>
<evidence type="ECO:0000313" key="4">
    <source>
        <dbReference type="Proteomes" id="UP000198824"/>
    </source>
</evidence>
<reference evidence="3 4" key="1">
    <citation type="submission" date="2016-10" db="EMBL/GenBank/DDBJ databases">
        <authorList>
            <person name="de Groot N.N."/>
        </authorList>
    </citation>
    <scope>NUCLEOTIDE SEQUENCE [LARGE SCALE GENOMIC DNA]</scope>
    <source>
        <strain evidence="3 4">S5-249</strain>
    </source>
</reference>
<evidence type="ECO:0000313" key="3">
    <source>
        <dbReference type="EMBL" id="SFR82529.1"/>
    </source>
</evidence>
<proteinExistence type="predicted"/>
<dbReference type="AlphaFoldDB" id="A0A1I6JU62"/>
<organism evidence="3 4">
    <name type="scientific">Sphingomonas jatrophae</name>
    <dbReference type="NCBI Taxonomy" id="1166337"/>
    <lineage>
        <taxon>Bacteria</taxon>
        <taxon>Pseudomonadati</taxon>
        <taxon>Pseudomonadota</taxon>
        <taxon>Alphaproteobacteria</taxon>
        <taxon>Sphingomonadales</taxon>
        <taxon>Sphingomonadaceae</taxon>
        <taxon>Sphingomonas</taxon>
    </lineage>
</organism>
<evidence type="ECO:0000256" key="2">
    <source>
        <dbReference type="SAM" id="SignalP"/>
    </source>
</evidence>
<dbReference type="Pfam" id="PF09476">
    <property type="entry name" value="Pilus_CpaD"/>
    <property type="match status" value="1"/>
</dbReference>
<dbReference type="InterPro" id="IPR019027">
    <property type="entry name" value="Pilus_biogenesis_CpaD-related"/>
</dbReference>
<dbReference type="STRING" id="1166337.SAMN05192580_0885"/>
<protein>
    <submittedName>
        <fullName evidence="3">Pilus assembly protein CpaD</fullName>
    </submittedName>
</protein>
<dbReference type="Proteomes" id="UP000198824">
    <property type="component" value="Unassembled WGS sequence"/>
</dbReference>
<feature type="chain" id="PRO_5011745481" evidence="2">
    <location>
        <begin position="25"/>
        <end position="218"/>
    </location>
</feature>
<dbReference type="PROSITE" id="PS51257">
    <property type="entry name" value="PROKAR_LIPOPROTEIN"/>
    <property type="match status" value="1"/>
</dbReference>
<accession>A0A1I6JU62</accession>
<keyword evidence="2" id="KW-0732">Signal</keyword>
<feature type="region of interest" description="Disordered" evidence="1">
    <location>
        <begin position="172"/>
        <end position="218"/>
    </location>
</feature>
<keyword evidence="4" id="KW-1185">Reference proteome</keyword>
<evidence type="ECO:0000256" key="1">
    <source>
        <dbReference type="SAM" id="MobiDB-lite"/>
    </source>
</evidence>
<name>A0A1I6JU62_9SPHN</name>
<sequence>MRRTASIRLALAAPAALLALSACGPVNRGLESVHQPVVQRTDYVFDLAAGGYGLAPGEEARLVGWFEALRLGYGDRITVDDGVQGGGGAAREAVAAAAARHGLLLGDTAPVTEGALPPGMVRVVVSRSNAAVPGCPDWRDSAGPNFAGSTSASYGCATNGNLAAMVADPQDLLRGRDGQSGGPDARASARALKAYREAPPTGAGGALKQESAGSAGGR</sequence>